<gene>
    <name evidence="1" type="ORF">V1286_003584</name>
</gene>
<protein>
    <recommendedName>
        <fullName evidence="3">DUF2336 domain-containing protein</fullName>
    </recommendedName>
</protein>
<sequence length="470" mass="50423">MAEAIYDAMGSVLTRWTMGSAAAPAAAVWSAELGAEPAEAELRLLALSGQFLGVAVTAEPPELRVLPDIPALALPTVPEALRPLVHRILNAFKETQRKTELLDFLAARGWTTHPAEWMPTANDEDAPDVYAPWRDWAGIAASNCVVRRQAGDRLTADNWEDFWPAARKVALTELRRRDPEVARAVLEAKLASENADVRLPLLSLLATGLSEADIPFLEGIAANDRAPKVKALAASLLARLSRGPTVGEDIAELAGFFSVKMKGLLRRSRVIQFENVKTPAQMHRRAALLESADIASLARALMLTPQELVDAWNWDVDRQADAALVGLVARTGTDSLVAQTAEAASQCNASAFLATLTPRLVPGQRSELAEKVLRTRGFSFDVAKTIAGGTARLENPMTAPAGTALLAALRRDDAKPSDELTELFALGLIASRAAARQALERLNGAGLLQGDPRLDMLRLNAALDDNGAEP</sequence>
<dbReference type="RefSeq" id="WP_334481298.1">
    <property type="nucleotide sequence ID" value="NZ_JAZHRV010000001.1"/>
</dbReference>
<evidence type="ECO:0008006" key="3">
    <source>
        <dbReference type="Google" id="ProtNLM"/>
    </source>
</evidence>
<proteinExistence type="predicted"/>
<evidence type="ECO:0000313" key="2">
    <source>
        <dbReference type="Proteomes" id="UP001364224"/>
    </source>
</evidence>
<evidence type="ECO:0000313" key="1">
    <source>
        <dbReference type="EMBL" id="MEH2556055.1"/>
    </source>
</evidence>
<accession>A0ABU8BC65</accession>
<keyword evidence="2" id="KW-1185">Reference proteome</keyword>
<dbReference type="Proteomes" id="UP001364224">
    <property type="component" value="Unassembled WGS sequence"/>
</dbReference>
<dbReference type="Pfam" id="PF18944">
    <property type="entry name" value="DUF5691"/>
    <property type="match status" value="1"/>
</dbReference>
<comment type="caution">
    <text evidence="1">The sequence shown here is derived from an EMBL/GenBank/DDBJ whole genome shotgun (WGS) entry which is preliminary data.</text>
</comment>
<dbReference type="InterPro" id="IPR043746">
    <property type="entry name" value="DUF5691"/>
</dbReference>
<reference evidence="1 2" key="1">
    <citation type="submission" date="2024-02" db="EMBL/GenBank/DDBJ databases">
        <title>Adaptive strategies in a cosmopolitan and abundant soil bacterium.</title>
        <authorList>
            <person name="Carini P."/>
        </authorList>
    </citation>
    <scope>NUCLEOTIDE SEQUENCE [LARGE SCALE GENOMIC DNA]</scope>
    <source>
        <strain evidence="1 2">AZCC 1608</strain>
    </source>
</reference>
<organism evidence="1 2">
    <name type="scientific">Bradyrhizobium algeriense</name>
    <dbReference type="NCBI Taxonomy" id="634784"/>
    <lineage>
        <taxon>Bacteria</taxon>
        <taxon>Pseudomonadati</taxon>
        <taxon>Pseudomonadota</taxon>
        <taxon>Alphaproteobacteria</taxon>
        <taxon>Hyphomicrobiales</taxon>
        <taxon>Nitrobacteraceae</taxon>
        <taxon>Bradyrhizobium</taxon>
    </lineage>
</organism>
<name>A0ABU8BC65_9BRAD</name>
<dbReference type="EMBL" id="JAZHRV010000001">
    <property type="protein sequence ID" value="MEH2556055.1"/>
    <property type="molecule type" value="Genomic_DNA"/>
</dbReference>